<evidence type="ECO:0000313" key="6">
    <source>
        <dbReference type="Proteomes" id="UP000216074"/>
    </source>
</evidence>
<dbReference type="InterPro" id="IPR008964">
    <property type="entry name" value="Invasin/intimin_cell_adhesion"/>
</dbReference>
<protein>
    <submittedName>
        <fullName evidence="5">Methyltransferase</fullName>
    </submittedName>
</protein>
<dbReference type="InterPro" id="IPR013783">
    <property type="entry name" value="Ig-like_fold"/>
</dbReference>
<feature type="domain" description="BIG2" evidence="4">
    <location>
        <begin position="1898"/>
        <end position="1979"/>
    </location>
</feature>
<dbReference type="Gene3D" id="2.60.40.1080">
    <property type="match status" value="2"/>
</dbReference>
<dbReference type="InterPro" id="IPR003343">
    <property type="entry name" value="Big_2"/>
</dbReference>
<keyword evidence="3" id="KW-1133">Transmembrane helix</keyword>
<evidence type="ECO:0000256" key="2">
    <source>
        <dbReference type="SAM" id="MobiDB-lite"/>
    </source>
</evidence>
<feature type="compositionally biased region" description="Polar residues" evidence="2">
    <location>
        <begin position="2521"/>
        <end position="2530"/>
    </location>
</feature>
<dbReference type="Pfam" id="PF07523">
    <property type="entry name" value="Big_3"/>
    <property type="match status" value="1"/>
</dbReference>
<dbReference type="InterPro" id="IPR032179">
    <property type="entry name" value="Cry22Aa_Ig-like"/>
</dbReference>
<dbReference type="GO" id="GO:0008168">
    <property type="term" value="F:methyltransferase activity"/>
    <property type="evidence" value="ECO:0007669"/>
    <property type="project" value="UniProtKB-KW"/>
</dbReference>
<feature type="compositionally biased region" description="Gly residues" evidence="2">
    <location>
        <begin position="2496"/>
        <end position="2515"/>
    </location>
</feature>
<reference evidence="5 6" key="1">
    <citation type="journal article" date="2017" name="BMC Genomics">
        <title>Comparative genomic and phylogenomic analyses of the Bifidobacteriaceae family.</title>
        <authorList>
            <person name="Lugli G.A."/>
            <person name="Milani C."/>
            <person name="Turroni F."/>
            <person name="Duranti S."/>
            <person name="Mancabelli L."/>
            <person name="Mangifesta M."/>
            <person name="Ferrario C."/>
            <person name="Modesto M."/>
            <person name="Mattarelli P."/>
            <person name="Jiri K."/>
            <person name="van Sinderen D."/>
            <person name="Ventura M."/>
        </authorList>
    </citation>
    <scope>NUCLEOTIDE SEQUENCE [LARGE SCALE GENOMIC DNA]</scope>
    <source>
        <strain evidence="5 6">DSM 100202</strain>
    </source>
</reference>
<feature type="region of interest" description="Disordered" evidence="2">
    <location>
        <begin position="157"/>
        <end position="206"/>
    </location>
</feature>
<dbReference type="InterPro" id="IPR022038">
    <property type="entry name" value="Ig-like_bact"/>
</dbReference>
<dbReference type="Gene3D" id="2.60.40.4270">
    <property type="entry name" value="Listeria-Bacteroides repeat domain"/>
    <property type="match status" value="2"/>
</dbReference>
<organism evidence="5 6">
    <name type="scientific">Bifidobacterium hapali</name>
    <dbReference type="NCBI Taxonomy" id="1630172"/>
    <lineage>
        <taxon>Bacteria</taxon>
        <taxon>Bacillati</taxon>
        <taxon>Actinomycetota</taxon>
        <taxon>Actinomycetes</taxon>
        <taxon>Bifidobacteriales</taxon>
        <taxon>Bifidobacteriaceae</taxon>
        <taxon>Bifidobacterium</taxon>
    </lineage>
</organism>
<feature type="transmembrane region" description="Helical" evidence="3">
    <location>
        <begin position="2534"/>
        <end position="2557"/>
    </location>
</feature>
<keyword evidence="3" id="KW-0472">Membrane</keyword>
<dbReference type="SUPFAM" id="SSF49373">
    <property type="entry name" value="Invasin/intimin cell-adhesion fragments"/>
    <property type="match status" value="1"/>
</dbReference>
<evidence type="ECO:0000256" key="1">
    <source>
        <dbReference type="ARBA" id="ARBA00004196"/>
    </source>
</evidence>
<feature type="compositionally biased region" description="Low complexity" evidence="2">
    <location>
        <begin position="64"/>
        <end position="75"/>
    </location>
</feature>
<proteinExistence type="predicted"/>
<dbReference type="InterPro" id="IPR042229">
    <property type="entry name" value="Listeria/Bacterioides_rpt_sf"/>
</dbReference>
<comment type="caution">
    <text evidence="5">The sequence shown here is derived from an EMBL/GenBank/DDBJ whole genome shotgun (WGS) entry which is preliminary data.</text>
</comment>
<feature type="region of interest" description="Disordered" evidence="2">
    <location>
        <begin position="2487"/>
        <end position="2530"/>
    </location>
</feature>
<dbReference type="InterPro" id="IPR011081">
    <property type="entry name" value="Big_4"/>
</dbReference>
<dbReference type="RefSeq" id="WP_158216452.1">
    <property type="nucleotide sequence ID" value="NZ_MWWY01000026.1"/>
</dbReference>
<dbReference type="Pfam" id="PF16403">
    <property type="entry name" value="Bact_surface_Ig-like"/>
    <property type="match status" value="2"/>
</dbReference>
<dbReference type="Gene3D" id="2.60.40.3630">
    <property type="match status" value="1"/>
</dbReference>
<dbReference type="Gene3D" id="2.60.40.10">
    <property type="entry name" value="Immunoglobulins"/>
    <property type="match status" value="2"/>
</dbReference>
<sequence>MGSQENPKKGVGGVRNVVATLAAVATLLGGGIVAPAALAEDPTSPSTATSQPAAPGKSDAQSDTKNTTGTGTSSAAKTITSVDNAALIRGKQGDTNIALPKTVTAHYSDGTSDDVAVTWSGDGYQSDADLAKLPAGIHTFKGTVKGTDQQPTVTLELAQSDQQKTEQSDTKADQAAPQNAPAAPQAKADDQPAAQADESGKTIKSIEPYDYGKEAVGITPDLPYSLDATYTDGTTGYVYPTWDTVDSSKPGKVTVEGTIEGTDLKATATVEFVAIKSIEKLESYALPGQQPDLPYQAKITLTDGTDLNRYTTGTWTWPDDLNWNDTKDGQDITGTTALRDSDNKLTTTVTVHVRTVASFDKVEVTTVAGVKPDLPYQVTAKLSDGSSKDVDVTWPEIDASKYAKAGTFTVEGTVEGTDKKVTATVTVRGIVSFDKVEVTTFENVVPSLPYSVNAKLSDGSSTYVYVTWPEIDASKYAKAGTFEVTGHVRDNNGNDTSIEIKATVHVYAIVSFDKVEVKTLEGVKPSLPYQVTAKVNDGKSVDVNVTWPEIDASKYAKAGTFTVEGTAEGTDEKVTATVSVQGYKPLESVYVSAGVGDTPYLPYQVNVTLDDGTLVQYEVNWPSIDASKYAKPGTFEVTGHLRDGNGNDTSIEVKASVQILPIREVDTDTIYTIPGVPATLPSSVTVTFSDGSTSYRPVTWEKVDPSQYDKEGEFSVKGTVQYTDIFAVYTIRVVPITKVNSESTISTLVGIKESLPSSVYVTFADGNTDYWPVTWESIDDAKWNTVGTFDVTGTLNNTDLKTVAHVTVAGLKTTQYSYKTYVGGYFSMPNLELTNGDSYFTSDITWSKDPYDSALYTKPGEYDFTGTIKGTELTFTMHVSVLAVKSIEQLEPVTTVTGVAPSLPDDVVITLTDGTTRLLSVNWKPIDPSQYAKAGTFSVDGTISSIGKGVKVTVTVLDSQKTQEVTISTLREFGPSLPYTVKTTLWDGTSRDVTAQWENPDPESYKTTGSFDVKGYLLGSEIPIVAHVNVYDPADPVVQTINTTVGVAPQDLQTTYLSVKLANGDVFQTPYDYPVTWAKIDPSSYAKAGSFDVEGTFFAKSIKVYTRVIVGEVYGWTRWSNPYKTQYVIGSGDFALPTTLQAITSDGDYTTLPVTWDSFDKNLLKKDGATITVNGKATGAKALTTKAIISVVGVKSVKPSDPVTVIAGTMPQLPYSVTGTLSNGDDAYLDVTWDSIKPEQYAKAGSFTVNGKAGTSYDGDKTIPVSVKVNVVNDITSADPVDAWTVPGVKPSLPSSVTVDFPKSVPARISDFFKAIGRAASGKADTENKPSLYVKWNDINPDQYAKDGSSFTVEGTIEGSKVKAKATVKVSAVKTVKIAPVTTVAQRSPSLPNPIDVITNDGATRQMNVNWDSIPASSYQEPGSLFTVSGQAYLGSSDSIPVSTTVYVRQVTKVVTSSMDGLVTEAGTAPILFANLPVETTSGQVINAPVDWDKIAPSKYAETGEFDVTGHLASVSGTVSEASLMTARSLDARATTQNGTVTVKVKVVAQQKTAQVSLIDYTTNTITPGEDFTLPKTVTAYMSDGSTRGYSPIDGSNDGLPVKWDTSKVDFTKPGNYDIIGTVTLDGKTLDKKAHYYLTVADVAAGTLTGFEPITKQVAAGAKAKDVAAILPQQVTAKYSDGTSRLATVAWDLTPLTDESLTKVGNKIEINGNVDGTTVQAKATIEVVKPAELPQQPADIKLSTPEGVKPTLPATITLKYASGAASVDSKVTWSEFGDNLWADGKAGTTFTVTGITEVGAFTVKAVVTVNKVKKYTFTFDANGGKLADGTDATVVVREGNDLAAPADPTRAGFVFAGWYDAAKGGKKVTLPFTPTGDEYAKTLYAHWSEKPIPAESVTITGNGVKDGKATVAKGATLDVTASVKPANATDSSVVWTSSDPKIATVTANDNGTATIKAVRGGKATITAATKPLSSVPGDKAKTASVEITVPATVTEIAAKVSKSAYTKGDTFDASTLTVTAKLDDGTSRTLKSSEYTLSDTTLNEVGSKSVTVTYGANTAIKTTFTLTVAQRYWKVTFDSNGGSAVAPTSVADDGTSHVTKPADPTREGFAFAGWTTDRDGKQPYGFDVAVTGDLTLYAQWKDAAAPVISGVADVYVVQKSTFDPLAGVSATDNVDGKVEVTVEPSSVDTSAAVGTVTTLTYTATDKAGNKATATRKVTIVEKTVDVDEAKTAITGEGVKDGKATVAKGKTLALTASVAPADATNVTVEWSVSDAAVASVAAASDGSRGAVVKALRGGKATVTLKVYQINPVGLKPGEKKLVATKTVEINVPKTATSVEPLADVTVFAGRAPELPKTATVVYDDGSKESGKAIAWDAEQFVDWPKAQIGFSTVLNGTVEGLPITVKVTVVNDSEAPVFAGVDDKTITVGTAFDPLAGVSASDNADGDVTANITVEGTVDTAKAGSYALTYTVSDSYGNVTTAVRTITVSAKPVPGEPGNGGNGGTNGGSGQGGQSGKPGTEQLVTKPTNVPNTGAVSSVAALVALMLAGAGLIMQFGVTRTRRGNSRGRHQR</sequence>
<dbReference type="NCBIfam" id="TIGR02543">
    <property type="entry name" value="List_Bact_rpt"/>
    <property type="match status" value="2"/>
</dbReference>
<dbReference type="OrthoDB" id="3224361at2"/>
<feature type="domain" description="BIG2" evidence="4">
    <location>
        <begin position="2232"/>
        <end position="2315"/>
    </location>
</feature>
<keyword evidence="5" id="KW-0808">Transferase</keyword>
<dbReference type="Pfam" id="PF02368">
    <property type="entry name" value="Big_2"/>
    <property type="match status" value="2"/>
</dbReference>
<name>A0A261FXQ5_9BIFI</name>
<dbReference type="Pfam" id="PF07532">
    <property type="entry name" value="Big_4"/>
    <property type="match status" value="15"/>
</dbReference>
<keyword evidence="3" id="KW-0812">Transmembrane</keyword>
<dbReference type="Proteomes" id="UP000216074">
    <property type="component" value="Unassembled WGS sequence"/>
</dbReference>
<keyword evidence="5" id="KW-0489">Methyltransferase</keyword>
<keyword evidence="6" id="KW-1185">Reference proteome</keyword>
<feature type="compositionally biased region" description="Basic and acidic residues" evidence="2">
    <location>
        <begin position="163"/>
        <end position="172"/>
    </location>
</feature>
<feature type="compositionally biased region" description="Polar residues" evidence="2">
    <location>
        <begin position="43"/>
        <end position="52"/>
    </location>
</feature>
<feature type="compositionally biased region" description="Low complexity" evidence="2">
    <location>
        <begin position="173"/>
        <end position="197"/>
    </location>
</feature>
<dbReference type="SMART" id="SM00635">
    <property type="entry name" value="BID_2"/>
    <property type="match status" value="2"/>
</dbReference>
<dbReference type="GO" id="GO:0032259">
    <property type="term" value="P:methylation"/>
    <property type="evidence" value="ECO:0007669"/>
    <property type="project" value="UniProtKB-KW"/>
</dbReference>
<evidence type="ECO:0000259" key="4">
    <source>
        <dbReference type="SMART" id="SM00635"/>
    </source>
</evidence>
<dbReference type="InterPro" id="IPR013378">
    <property type="entry name" value="InlB-like_B-rpt"/>
</dbReference>
<gene>
    <name evidence="5" type="ORF">BHAP_1464</name>
</gene>
<feature type="region of interest" description="Disordered" evidence="2">
    <location>
        <begin position="39"/>
        <end position="75"/>
    </location>
</feature>
<evidence type="ECO:0000313" key="5">
    <source>
        <dbReference type="EMBL" id="OZG63961.1"/>
    </source>
</evidence>
<dbReference type="EMBL" id="MWWY01000026">
    <property type="protein sequence ID" value="OZG63961.1"/>
    <property type="molecule type" value="Genomic_DNA"/>
</dbReference>
<dbReference type="GO" id="GO:0030313">
    <property type="term" value="C:cell envelope"/>
    <property type="evidence" value="ECO:0007669"/>
    <property type="project" value="UniProtKB-SubCell"/>
</dbReference>
<dbReference type="Pfam" id="PF09479">
    <property type="entry name" value="Flg_new"/>
    <property type="match status" value="2"/>
</dbReference>
<comment type="subcellular location">
    <subcellularLocation>
        <location evidence="1">Cell envelope</location>
    </subcellularLocation>
</comment>
<evidence type="ECO:0000256" key="3">
    <source>
        <dbReference type="SAM" id="Phobius"/>
    </source>
</evidence>
<dbReference type="GO" id="GO:0005975">
    <property type="term" value="P:carbohydrate metabolic process"/>
    <property type="evidence" value="ECO:0007669"/>
    <property type="project" value="UniProtKB-ARBA"/>
</dbReference>
<accession>A0A261FXQ5</accession>